<gene>
    <name evidence="2" type="ORF">CK203_065355</name>
</gene>
<evidence type="ECO:0000313" key="3">
    <source>
        <dbReference type="Proteomes" id="UP000288805"/>
    </source>
</evidence>
<organism evidence="2 3">
    <name type="scientific">Vitis vinifera</name>
    <name type="common">Grape</name>
    <dbReference type="NCBI Taxonomy" id="29760"/>
    <lineage>
        <taxon>Eukaryota</taxon>
        <taxon>Viridiplantae</taxon>
        <taxon>Streptophyta</taxon>
        <taxon>Embryophyta</taxon>
        <taxon>Tracheophyta</taxon>
        <taxon>Spermatophyta</taxon>
        <taxon>Magnoliopsida</taxon>
        <taxon>eudicotyledons</taxon>
        <taxon>Gunneridae</taxon>
        <taxon>Pentapetalae</taxon>
        <taxon>rosids</taxon>
        <taxon>Vitales</taxon>
        <taxon>Vitaceae</taxon>
        <taxon>Viteae</taxon>
        <taxon>Vitis</taxon>
    </lineage>
</organism>
<protein>
    <submittedName>
        <fullName evidence="2">Uncharacterized protein</fullName>
    </submittedName>
</protein>
<accession>A0A438G2S7</accession>
<comment type="caution">
    <text evidence="2">The sequence shown here is derived from an EMBL/GenBank/DDBJ whole genome shotgun (WGS) entry which is preliminary data.</text>
</comment>
<proteinExistence type="predicted"/>
<feature type="compositionally biased region" description="Polar residues" evidence="1">
    <location>
        <begin position="21"/>
        <end position="32"/>
    </location>
</feature>
<name>A0A438G2S7_VITVI</name>
<dbReference type="AlphaFoldDB" id="A0A438G2S7"/>
<feature type="compositionally biased region" description="Basic and acidic residues" evidence="1">
    <location>
        <begin position="49"/>
        <end position="59"/>
    </location>
</feature>
<reference evidence="2 3" key="1">
    <citation type="journal article" date="2018" name="PLoS Genet.">
        <title>Population sequencing reveals clonal diversity and ancestral inbreeding in the grapevine cultivar Chardonnay.</title>
        <authorList>
            <person name="Roach M.J."/>
            <person name="Johnson D.L."/>
            <person name="Bohlmann J."/>
            <person name="van Vuuren H.J."/>
            <person name="Jones S.J."/>
            <person name="Pretorius I.S."/>
            <person name="Schmidt S.A."/>
            <person name="Borneman A.R."/>
        </authorList>
    </citation>
    <scope>NUCLEOTIDE SEQUENCE [LARGE SCALE GENOMIC DNA]</scope>
    <source>
        <strain evidence="3">cv. Chardonnay</strain>
        <tissue evidence="2">Leaf</tissue>
    </source>
</reference>
<sequence length="71" mass="7921">MGINLIFAGDQQNHMPMLEHPQNSGDNGSALQDTDVILEGTDGNRKRRRDDSLPEEPHYKRLGAPNTHLSL</sequence>
<dbReference type="EMBL" id="QGNW01000648">
    <property type="protein sequence ID" value="RVW66513.1"/>
    <property type="molecule type" value="Genomic_DNA"/>
</dbReference>
<dbReference type="Proteomes" id="UP000288805">
    <property type="component" value="Unassembled WGS sequence"/>
</dbReference>
<evidence type="ECO:0000313" key="2">
    <source>
        <dbReference type="EMBL" id="RVW66513.1"/>
    </source>
</evidence>
<feature type="region of interest" description="Disordered" evidence="1">
    <location>
        <begin position="1"/>
        <end position="71"/>
    </location>
</feature>
<evidence type="ECO:0000256" key="1">
    <source>
        <dbReference type="SAM" id="MobiDB-lite"/>
    </source>
</evidence>